<keyword evidence="1" id="KW-0732">Signal</keyword>
<evidence type="ECO:0008006" key="4">
    <source>
        <dbReference type="Google" id="ProtNLM"/>
    </source>
</evidence>
<dbReference type="Proteomes" id="UP000256769">
    <property type="component" value="Unassembled WGS sequence"/>
</dbReference>
<organism evidence="2 3">
    <name type="scientific">Chryseobacterium flavum</name>
    <dbReference type="NCBI Taxonomy" id="415851"/>
    <lineage>
        <taxon>Bacteria</taxon>
        <taxon>Pseudomonadati</taxon>
        <taxon>Bacteroidota</taxon>
        <taxon>Flavobacteriia</taxon>
        <taxon>Flavobacteriales</taxon>
        <taxon>Weeksellaceae</taxon>
        <taxon>Chryseobacterium group</taxon>
        <taxon>Chryseobacterium</taxon>
    </lineage>
</organism>
<name>A0A3D9CLI2_9FLAO</name>
<proteinExistence type="predicted"/>
<sequence length="177" mass="18007">MKIILPIQCLMLCAISQLLFSQTTGNRSVAVTLPVVTLLDIEPTGAITMNFTAPAEAGFSITAPAANTTKWINYTSAIAPGGLTRRITASINQVIAGVDIRLQAAAASGSGGGTLGTPTAQVTLSTAAVNIITGIGGAFTGSGANNGHRLTISLSISNYAALSRTNTPVIITYTITE</sequence>
<accession>A0A3D9CLI2</accession>
<feature type="chain" id="PRO_5017605896" description="DUF4402 domain-containing protein" evidence="1">
    <location>
        <begin position="22"/>
        <end position="177"/>
    </location>
</feature>
<gene>
    <name evidence="2" type="ORF">DRF59_12200</name>
</gene>
<feature type="signal peptide" evidence="1">
    <location>
        <begin position="1"/>
        <end position="21"/>
    </location>
</feature>
<evidence type="ECO:0000313" key="2">
    <source>
        <dbReference type="EMBL" id="REC66588.1"/>
    </source>
</evidence>
<dbReference type="EMBL" id="QNUE01000008">
    <property type="protein sequence ID" value="REC66588.1"/>
    <property type="molecule type" value="Genomic_DNA"/>
</dbReference>
<dbReference type="RefSeq" id="WP_115960240.1">
    <property type="nucleotide sequence ID" value="NZ_CBCRVL010000013.1"/>
</dbReference>
<protein>
    <recommendedName>
        <fullName evidence="4">DUF4402 domain-containing protein</fullName>
    </recommendedName>
</protein>
<dbReference type="AlphaFoldDB" id="A0A3D9CLI2"/>
<comment type="caution">
    <text evidence="2">The sequence shown here is derived from an EMBL/GenBank/DDBJ whole genome shotgun (WGS) entry which is preliminary data.</text>
</comment>
<reference evidence="2 3" key="1">
    <citation type="journal article" date="2007" name="Int. J. Syst. Evol. Microbiol.">
        <title>Chryseobacterium flavum sp. nov., isolated from polluted soil.</title>
        <authorList>
            <person name="Zhou Y."/>
            <person name="Dong J."/>
            <person name="Wang X."/>
            <person name="Huang X."/>
            <person name="Zhang K.Y."/>
            <person name="Zhang Y.Q."/>
            <person name="Guo Y.F."/>
            <person name="Lai R."/>
            <person name="Li W.J."/>
        </authorList>
    </citation>
    <scope>NUCLEOTIDE SEQUENCE [LARGE SCALE GENOMIC DNA]</scope>
    <source>
        <strain evidence="2 3">KCTC 12877</strain>
    </source>
</reference>
<evidence type="ECO:0000256" key="1">
    <source>
        <dbReference type="SAM" id="SignalP"/>
    </source>
</evidence>
<evidence type="ECO:0000313" key="3">
    <source>
        <dbReference type="Proteomes" id="UP000256769"/>
    </source>
</evidence>
<keyword evidence="3" id="KW-1185">Reference proteome</keyword>
<dbReference type="OrthoDB" id="1252916at2"/>